<dbReference type="Pfam" id="PF02080">
    <property type="entry name" value="TrkA_C"/>
    <property type="match status" value="1"/>
</dbReference>
<feature type="transmembrane region" description="Helical" evidence="7">
    <location>
        <begin position="41"/>
        <end position="64"/>
    </location>
</feature>
<feature type="transmembrane region" description="Helical" evidence="7">
    <location>
        <begin position="223"/>
        <end position="243"/>
    </location>
</feature>
<evidence type="ECO:0000256" key="3">
    <source>
        <dbReference type="ARBA" id="ARBA00022692"/>
    </source>
</evidence>
<dbReference type="Proteomes" id="UP000005877">
    <property type="component" value="Chromosome"/>
</dbReference>
<feature type="transmembrane region" description="Helical" evidence="7">
    <location>
        <begin position="612"/>
        <end position="634"/>
    </location>
</feature>
<gene>
    <name evidence="9" type="ordered locus">Mhar_2040</name>
</gene>
<evidence type="ECO:0000256" key="1">
    <source>
        <dbReference type="ARBA" id="ARBA00004141"/>
    </source>
</evidence>
<feature type="transmembrane region" description="Helical" evidence="7">
    <location>
        <begin position="177"/>
        <end position="203"/>
    </location>
</feature>
<dbReference type="PANTHER" id="PTHR43652">
    <property type="entry name" value="BASIC AMINO ACID ANTIPORTER YFCC-RELATED"/>
    <property type="match status" value="1"/>
</dbReference>
<evidence type="ECO:0000313" key="10">
    <source>
        <dbReference type="Proteomes" id="UP000005877"/>
    </source>
</evidence>
<keyword evidence="3 7" id="KW-0812">Transmembrane</keyword>
<dbReference type="PANTHER" id="PTHR43652:SF2">
    <property type="entry name" value="BASIC AMINO ACID ANTIPORTER YFCC-RELATED"/>
    <property type="match status" value="1"/>
</dbReference>
<keyword evidence="6 7" id="KW-0472">Membrane</keyword>
<feature type="transmembrane region" description="Helical" evidence="7">
    <location>
        <begin position="573"/>
        <end position="591"/>
    </location>
</feature>
<dbReference type="InterPro" id="IPR004680">
    <property type="entry name" value="Cit_transptr-like_dom"/>
</dbReference>
<dbReference type="InterPro" id="IPR006037">
    <property type="entry name" value="RCK_C"/>
</dbReference>
<dbReference type="AlphaFoldDB" id="G7WPN4"/>
<dbReference type="STRING" id="1110509.Mhar_2040"/>
<dbReference type="InterPro" id="IPR031312">
    <property type="entry name" value="Na/sul_symport_CS"/>
</dbReference>
<name>G7WPN4_METH6</name>
<dbReference type="SUPFAM" id="SSF116726">
    <property type="entry name" value="TrkA C-terminal domain-like"/>
    <property type="match status" value="2"/>
</dbReference>
<comment type="subcellular location">
    <subcellularLocation>
        <location evidence="1">Membrane</location>
        <topology evidence="1">Multi-pass membrane protein</topology>
    </subcellularLocation>
</comment>
<keyword evidence="5 7" id="KW-1133">Transmembrane helix</keyword>
<dbReference type="EMBL" id="CP003117">
    <property type="protein sequence ID" value="AET65396.1"/>
    <property type="molecule type" value="Genomic_DNA"/>
</dbReference>
<dbReference type="GO" id="GO:0005886">
    <property type="term" value="C:plasma membrane"/>
    <property type="evidence" value="ECO:0007669"/>
    <property type="project" value="TreeGrafter"/>
</dbReference>
<dbReference type="GO" id="GO:0008324">
    <property type="term" value="F:monoatomic cation transmembrane transporter activity"/>
    <property type="evidence" value="ECO:0007669"/>
    <property type="project" value="InterPro"/>
</dbReference>
<dbReference type="HOGENOM" id="CLU_005170_6_1_2"/>
<evidence type="ECO:0000256" key="2">
    <source>
        <dbReference type="ARBA" id="ARBA00022448"/>
    </source>
</evidence>
<feature type="transmembrane region" description="Helical" evidence="7">
    <location>
        <begin position="527"/>
        <end position="543"/>
    </location>
</feature>
<feature type="transmembrane region" description="Helical" evidence="7">
    <location>
        <begin position="442"/>
        <end position="459"/>
    </location>
</feature>
<feature type="transmembrane region" description="Helical" evidence="7">
    <location>
        <begin position="71"/>
        <end position="88"/>
    </location>
</feature>
<dbReference type="PROSITE" id="PS51202">
    <property type="entry name" value="RCK_C"/>
    <property type="match status" value="2"/>
</dbReference>
<feature type="domain" description="RCK C-terminal" evidence="8">
    <location>
        <begin position="250"/>
        <end position="334"/>
    </location>
</feature>
<feature type="transmembrane region" description="Helical" evidence="7">
    <location>
        <begin position="140"/>
        <end position="165"/>
    </location>
</feature>
<protein>
    <submittedName>
        <fullName evidence="9">TrkA-C domain protein</fullName>
    </submittedName>
</protein>
<dbReference type="InterPro" id="IPR051679">
    <property type="entry name" value="DASS-Related_Transporters"/>
</dbReference>
<reference evidence="9 10" key="1">
    <citation type="journal article" date="2012" name="PLoS ONE">
        <title>The genome characteristics and predicted function of methyl-group oxidation pathway in the obligate aceticlastic methanogens, Methanosaeta spp.</title>
        <authorList>
            <person name="Zhu J."/>
            <person name="Zheng H."/>
            <person name="Ai G."/>
            <person name="Zhang G."/>
            <person name="Liu D."/>
            <person name="Liu X."/>
            <person name="Dong X."/>
        </authorList>
    </citation>
    <scope>NUCLEOTIDE SEQUENCE [LARGE SCALE GENOMIC DNA]</scope>
    <source>
        <strain evidence="9 10">6Ac</strain>
    </source>
</reference>
<sequence>MAPSSRPGWHLELDLAGLSPCQIYKFHSAIIEGVMTDLPPIFGMTGDLAMIFGVLLLTLILFIWGRWRYDVVSLLALLAATVTGLVPWDQAFLGFGHPAVITVAAVLVASRGLLNSGVVDVMAGWLSRAGDSPTRQVASLTGLVTILSGFMNNVGAMALLLPVGIRMAIRSGNSPSILLMPLASGSLLGGLLTLIGTPPNIIIATFRAESVGDPFGMFDFTPVGLGVALSGFLFISLIGWRLVPVRKSPSSKERLFEIENYLTEVLIPEGARMAGKTLQEVREASKADFQVLGLLSGETRLASPSIFHPLMPGEILLVESDADELKIFLDDTGFQLGEEKKVGEEALSSGDMGIVEAVVKTDSRLLGRTARSASLRWRYGVNLVGVARHGIQLQKRLGQVRFQAGDVLLLQGPREHLPEILNTMGCLPLAERGLRLGHPRRIILSVAIFGSAILAVAVGLLPVQIALVSAAVAMVMGGLMNLREVYTSIDWPVIILLGAMIPVGRALETTGGAGLIAESILSLSGGYPPIVSLAMLLVITMFLSDIVNNAAAAVLMAPIGLGIASFMNLSPDPFLMAVAIGASCAFLTPIGHQSNTLVMGPGGYQFGDYWRMGLPMELVIAVVSIPLIVIFWPLSG</sequence>
<keyword evidence="2" id="KW-0813">Transport</keyword>
<dbReference type="Pfam" id="PF03600">
    <property type="entry name" value="CitMHS"/>
    <property type="match status" value="1"/>
</dbReference>
<proteinExistence type="predicted"/>
<evidence type="ECO:0000256" key="5">
    <source>
        <dbReference type="ARBA" id="ARBA00022989"/>
    </source>
</evidence>
<feature type="domain" description="RCK C-terminal" evidence="8">
    <location>
        <begin position="342"/>
        <end position="426"/>
    </location>
</feature>
<keyword evidence="4" id="KW-0677">Repeat</keyword>
<evidence type="ECO:0000259" key="8">
    <source>
        <dbReference type="PROSITE" id="PS51202"/>
    </source>
</evidence>
<dbReference type="PROSITE" id="PS01271">
    <property type="entry name" value="NA_SULFATE"/>
    <property type="match status" value="1"/>
</dbReference>
<evidence type="ECO:0000256" key="7">
    <source>
        <dbReference type="SAM" id="Phobius"/>
    </source>
</evidence>
<dbReference type="GO" id="GO:0006813">
    <property type="term" value="P:potassium ion transport"/>
    <property type="evidence" value="ECO:0007669"/>
    <property type="project" value="InterPro"/>
</dbReference>
<accession>G7WPN4</accession>
<dbReference type="PATRIC" id="fig|1110509.7.peg.2263"/>
<feature type="transmembrane region" description="Helical" evidence="7">
    <location>
        <begin position="489"/>
        <end position="507"/>
    </location>
</feature>
<organism evidence="9 10">
    <name type="scientific">Methanothrix harundinacea (strain 6Ac)</name>
    <name type="common">Methanosaeta harundinacea</name>
    <dbReference type="NCBI Taxonomy" id="1110509"/>
    <lineage>
        <taxon>Archaea</taxon>
        <taxon>Methanobacteriati</taxon>
        <taxon>Methanobacteriota</taxon>
        <taxon>Stenosarchaea group</taxon>
        <taxon>Methanomicrobia</taxon>
        <taxon>Methanotrichales</taxon>
        <taxon>Methanotrichaceae</taxon>
        <taxon>Methanothrix</taxon>
    </lineage>
</organism>
<evidence type="ECO:0000313" key="9">
    <source>
        <dbReference type="EMBL" id="AET65396.1"/>
    </source>
</evidence>
<feature type="transmembrane region" description="Helical" evidence="7">
    <location>
        <begin position="550"/>
        <end position="567"/>
    </location>
</feature>
<dbReference type="Gene3D" id="3.30.70.1450">
    <property type="entry name" value="Regulator of K+ conductance, C-terminal domain"/>
    <property type="match status" value="2"/>
</dbReference>
<dbReference type="KEGG" id="mhi:Mhar_2040"/>
<evidence type="ECO:0000256" key="6">
    <source>
        <dbReference type="ARBA" id="ARBA00023136"/>
    </source>
</evidence>
<evidence type="ECO:0000256" key="4">
    <source>
        <dbReference type="ARBA" id="ARBA00022737"/>
    </source>
</evidence>
<dbReference type="InterPro" id="IPR036721">
    <property type="entry name" value="RCK_C_sf"/>
</dbReference>
<keyword evidence="10" id="KW-1185">Reference proteome</keyword>